<keyword evidence="10 16" id="KW-0378">Hydrolase</keyword>
<dbReference type="RefSeq" id="WP_013459636.1">
    <property type="nucleotide sequence ID" value="NC_014762.1"/>
</dbReference>
<evidence type="ECO:0000256" key="14">
    <source>
        <dbReference type="ARBA" id="ARBA00023295"/>
    </source>
</evidence>
<name>E4U1K3_SULKY</name>
<dbReference type="EMBL" id="CP002355">
    <property type="protein sequence ID" value="ADR33439.1"/>
    <property type="molecule type" value="Genomic_DNA"/>
</dbReference>
<dbReference type="GO" id="GO:0051539">
    <property type="term" value="F:4 iron, 4 sulfur cluster binding"/>
    <property type="evidence" value="ECO:0007669"/>
    <property type="project" value="UniProtKB-KW"/>
</dbReference>
<dbReference type="GO" id="GO:0006284">
    <property type="term" value="P:base-excision repair"/>
    <property type="evidence" value="ECO:0007669"/>
    <property type="project" value="InterPro"/>
</dbReference>
<evidence type="ECO:0000256" key="5">
    <source>
        <dbReference type="ARBA" id="ARBA00012045"/>
    </source>
</evidence>
<accession>E4U1K3</accession>
<gene>
    <name evidence="16" type="ordered locus">Sulku_0773</name>
</gene>
<evidence type="ECO:0000256" key="2">
    <source>
        <dbReference type="ARBA" id="ARBA00001966"/>
    </source>
</evidence>
<dbReference type="PANTHER" id="PTHR42944">
    <property type="entry name" value="ADENINE DNA GLYCOSYLASE"/>
    <property type="match status" value="1"/>
</dbReference>
<dbReference type="GO" id="GO:0046872">
    <property type="term" value="F:metal ion binding"/>
    <property type="evidence" value="ECO:0007669"/>
    <property type="project" value="UniProtKB-KW"/>
</dbReference>
<dbReference type="GO" id="GO:0034039">
    <property type="term" value="F:8-oxo-7,8-dihydroguanine DNA N-glycosylase activity"/>
    <property type="evidence" value="ECO:0007669"/>
    <property type="project" value="TreeGrafter"/>
</dbReference>
<evidence type="ECO:0000256" key="8">
    <source>
        <dbReference type="ARBA" id="ARBA00022723"/>
    </source>
</evidence>
<comment type="catalytic activity">
    <reaction evidence="1">
        <text>Hydrolyzes free adenine bases from 7,8-dihydro-8-oxoguanine:adenine mismatched double-stranded DNA, leaving an apurinic site.</text>
        <dbReference type="EC" id="3.2.2.31"/>
    </reaction>
</comment>
<sequence>MELTPQTSLLQWYNKNGRHDLPWRTTDNPYHIYVSEIMLQQTQVKTVLERFYFPFLERFPTLLDIAESDLDDVLKMWEGLGYYTRAKNLHHAARQCNGILPDNAHDLMNLSGIGRSTAHAIAAFAYRESLPILDANVKRILHRYFALKERNEKKLWEYAYALFDSSHPFEYNQAMMDVGATVCLAKKPLCEVCPFKESCQGKTDPLTYPDAKAKTRKPIRKRSIIVYQRHSRYALMQRKERFLHGLWGFYETTEIPGGTALGNITQHYSHFTLEANVYLSHEDVEEEFEWFTIEEITQLSLSRADHKVVEFIKKSA</sequence>
<comment type="cofactor">
    <cofactor evidence="2">
        <name>[4Fe-4S] cluster</name>
        <dbReference type="ChEBI" id="CHEBI:49883"/>
    </cofactor>
</comment>
<dbReference type="KEGG" id="sku:Sulku_0773"/>
<evidence type="ECO:0000256" key="3">
    <source>
        <dbReference type="ARBA" id="ARBA00002933"/>
    </source>
</evidence>
<dbReference type="InterPro" id="IPR044298">
    <property type="entry name" value="MIG/MutY"/>
</dbReference>
<dbReference type="InterPro" id="IPR011257">
    <property type="entry name" value="DNA_glycosylase"/>
</dbReference>
<keyword evidence="11" id="KW-0408">Iron</keyword>
<evidence type="ECO:0000256" key="13">
    <source>
        <dbReference type="ARBA" id="ARBA00023204"/>
    </source>
</evidence>
<dbReference type="GO" id="GO:0000701">
    <property type="term" value="F:purine-specific mismatch base pair DNA N-glycosylase activity"/>
    <property type="evidence" value="ECO:0007669"/>
    <property type="project" value="UniProtKB-EC"/>
</dbReference>
<dbReference type="eggNOG" id="COG1194">
    <property type="taxonomic scope" value="Bacteria"/>
</dbReference>
<evidence type="ECO:0000256" key="9">
    <source>
        <dbReference type="ARBA" id="ARBA00022763"/>
    </source>
</evidence>
<evidence type="ECO:0000256" key="12">
    <source>
        <dbReference type="ARBA" id="ARBA00023014"/>
    </source>
</evidence>
<dbReference type="STRING" id="709032.Sulku_0773"/>
<keyword evidence="12" id="KW-0411">Iron-sulfur</keyword>
<reference evidence="16 17" key="1">
    <citation type="journal article" date="2012" name="Stand. Genomic Sci.">
        <title>Complete genome sequence of the sulfur compounds oxidizing chemolithoautotroph Sulfuricurvum kujiense type strain (YK-1(T)).</title>
        <authorList>
            <person name="Han C."/>
            <person name="Kotsyurbenko O."/>
            <person name="Chertkov O."/>
            <person name="Held B."/>
            <person name="Lapidus A."/>
            <person name="Nolan M."/>
            <person name="Lucas S."/>
            <person name="Hammon N."/>
            <person name="Deshpande S."/>
            <person name="Cheng J.F."/>
            <person name="Tapia R."/>
            <person name="Goodwin L.A."/>
            <person name="Pitluck S."/>
            <person name="Liolios K."/>
            <person name="Pagani I."/>
            <person name="Ivanova N."/>
            <person name="Mavromatis K."/>
            <person name="Mikhailova N."/>
            <person name="Pati A."/>
            <person name="Chen A."/>
            <person name="Palaniappan K."/>
            <person name="Land M."/>
            <person name="Hauser L."/>
            <person name="Chang Y.J."/>
            <person name="Jeffries C.D."/>
            <person name="Brambilla E.M."/>
            <person name="Rohde M."/>
            <person name="Spring S."/>
            <person name="Sikorski J."/>
            <person name="Goker M."/>
            <person name="Woyke T."/>
            <person name="Bristow J."/>
            <person name="Eisen J.A."/>
            <person name="Markowitz V."/>
            <person name="Hugenholtz P."/>
            <person name="Kyrpides N.C."/>
            <person name="Klenk H.P."/>
            <person name="Detter J.C."/>
        </authorList>
    </citation>
    <scope>NUCLEOTIDE SEQUENCE [LARGE SCALE GENOMIC DNA]</scope>
    <source>
        <strain evidence="17">ATCC BAA-921 / DSM 16994 / JCM 11577 / YK-1</strain>
    </source>
</reference>
<dbReference type="InterPro" id="IPR023170">
    <property type="entry name" value="HhH_base_excis_C"/>
</dbReference>
<dbReference type="Pfam" id="PF00730">
    <property type="entry name" value="HhH-GPD"/>
    <property type="match status" value="1"/>
</dbReference>
<dbReference type="OrthoDB" id="9802365at2"/>
<evidence type="ECO:0000256" key="11">
    <source>
        <dbReference type="ARBA" id="ARBA00023004"/>
    </source>
</evidence>
<keyword evidence="8" id="KW-0479">Metal-binding</keyword>
<dbReference type="InterPro" id="IPR003265">
    <property type="entry name" value="HhH-GPD_domain"/>
</dbReference>
<dbReference type="GO" id="GO:0035485">
    <property type="term" value="F:adenine/guanine mispair binding"/>
    <property type="evidence" value="ECO:0007669"/>
    <property type="project" value="TreeGrafter"/>
</dbReference>
<dbReference type="Gene3D" id="1.10.1670.10">
    <property type="entry name" value="Helix-hairpin-Helix base-excision DNA repair enzymes (C-terminal)"/>
    <property type="match status" value="1"/>
</dbReference>
<dbReference type="Pfam" id="PF10576">
    <property type="entry name" value="EndIII_4Fe-2S"/>
    <property type="match status" value="1"/>
</dbReference>
<keyword evidence="17" id="KW-1185">Reference proteome</keyword>
<dbReference type="PROSITE" id="PS01155">
    <property type="entry name" value="ENDONUCLEASE_III_2"/>
    <property type="match status" value="1"/>
</dbReference>
<dbReference type="Gene3D" id="1.10.340.30">
    <property type="entry name" value="Hypothetical protein, domain 2"/>
    <property type="match status" value="1"/>
</dbReference>
<dbReference type="InterPro" id="IPR005760">
    <property type="entry name" value="A/G_AdeGlyc_MutY"/>
</dbReference>
<comment type="function">
    <text evidence="3">Adenine glycosylase active on G-A mispairs. MutY also corrects error-prone DNA synthesis past GO lesions which are due to the oxidatively damaged form of guanine: 7,8-dihydro-8-oxoguanine (8-oxo-dGTP).</text>
</comment>
<dbReference type="PANTHER" id="PTHR42944:SF1">
    <property type="entry name" value="ADENINE DNA GLYCOSYLASE"/>
    <property type="match status" value="1"/>
</dbReference>
<proteinExistence type="inferred from homology"/>
<dbReference type="PROSITE" id="PS00764">
    <property type="entry name" value="ENDONUCLEASE_III_1"/>
    <property type="match status" value="1"/>
</dbReference>
<evidence type="ECO:0000313" key="17">
    <source>
        <dbReference type="Proteomes" id="UP000008721"/>
    </source>
</evidence>
<evidence type="ECO:0000256" key="4">
    <source>
        <dbReference type="ARBA" id="ARBA00008343"/>
    </source>
</evidence>
<dbReference type="GO" id="GO:0006298">
    <property type="term" value="P:mismatch repair"/>
    <property type="evidence" value="ECO:0007669"/>
    <property type="project" value="TreeGrafter"/>
</dbReference>
<dbReference type="Gene3D" id="3.90.79.10">
    <property type="entry name" value="Nucleoside Triphosphate Pyrophosphohydrolase"/>
    <property type="match status" value="1"/>
</dbReference>
<keyword evidence="14 16" id="KW-0326">Glycosidase</keyword>
<feature type="domain" description="HhH-GPD" evidence="15">
    <location>
        <begin position="38"/>
        <end position="181"/>
    </location>
</feature>
<dbReference type="HOGENOM" id="CLU_012862_0_2_7"/>
<dbReference type="InterPro" id="IPR004036">
    <property type="entry name" value="Endonuclease-III-like_CS2"/>
</dbReference>
<dbReference type="GO" id="GO:0032357">
    <property type="term" value="F:oxidized purine DNA binding"/>
    <property type="evidence" value="ECO:0007669"/>
    <property type="project" value="TreeGrafter"/>
</dbReference>
<evidence type="ECO:0000256" key="1">
    <source>
        <dbReference type="ARBA" id="ARBA00000843"/>
    </source>
</evidence>
<keyword evidence="7" id="KW-0004">4Fe-4S</keyword>
<dbReference type="SUPFAM" id="SSF55811">
    <property type="entry name" value="Nudix"/>
    <property type="match status" value="1"/>
</dbReference>
<dbReference type="AlphaFoldDB" id="E4U1K3"/>
<protein>
    <recommendedName>
        <fullName evidence="6">Adenine DNA glycosylase</fullName>
        <ecNumber evidence="5">3.2.2.31</ecNumber>
    </recommendedName>
</protein>
<organism evidence="16 17">
    <name type="scientific">Sulfuricurvum kujiense (strain ATCC BAA-921 / DSM 16994 / JCM 11577 / YK-1)</name>
    <dbReference type="NCBI Taxonomy" id="709032"/>
    <lineage>
        <taxon>Bacteria</taxon>
        <taxon>Pseudomonadati</taxon>
        <taxon>Campylobacterota</taxon>
        <taxon>Epsilonproteobacteria</taxon>
        <taxon>Campylobacterales</taxon>
        <taxon>Sulfurimonadaceae</taxon>
        <taxon>Sulfuricurvum</taxon>
    </lineage>
</organism>
<evidence type="ECO:0000313" key="16">
    <source>
        <dbReference type="EMBL" id="ADR33439.1"/>
    </source>
</evidence>
<dbReference type="InterPro" id="IPR004035">
    <property type="entry name" value="Endouclease-III_FeS-bd_BS"/>
</dbReference>
<evidence type="ECO:0000256" key="10">
    <source>
        <dbReference type="ARBA" id="ARBA00022801"/>
    </source>
</evidence>
<dbReference type="EC" id="3.2.2.31" evidence="5"/>
<dbReference type="SMART" id="SM00478">
    <property type="entry name" value="ENDO3c"/>
    <property type="match status" value="1"/>
</dbReference>
<keyword evidence="9" id="KW-0227">DNA damage</keyword>
<evidence type="ECO:0000259" key="15">
    <source>
        <dbReference type="SMART" id="SM00478"/>
    </source>
</evidence>
<evidence type="ECO:0000256" key="6">
    <source>
        <dbReference type="ARBA" id="ARBA00022023"/>
    </source>
</evidence>
<dbReference type="Proteomes" id="UP000008721">
    <property type="component" value="Chromosome"/>
</dbReference>
<keyword evidence="13" id="KW-0234">DNA repair</keyword>
<dbReference type="CDD" id="cd00056">
    <property type="entry name" value="ENDO3c"/>
    <property type="match status" value="1"/>
</dbReference>
<comment type="similarity">
    <text evidence="4">Belongs to the Nth/MutY family.</text>
</comment>
<dbReference type="InterPro" id="IPR015797">
    <property type="entry name" value="NUDIX_hydrolase-like_dom_sf"/>
</dbReference>
<dbReference type="SMART" id="SM00525">
    <property type="entry name" value="FES"/>
    <property type="match status" value="1"/>
</dbReference>
<dbReference type="NCBIfam" id="TIGR01084">
    <property type="entry name" value="mutY"/>
    <property type="match status" value="1"/>
</dbReference>
<dbReference type="InterPro" id="IPR003651">
    <property type="entry name" value="Endonuclease3_FeS-loop_motif"/>
</dbReference>
<evidence type="ECO:0000256" key="7">
    <source>
        <dbReference type="ARBA" id="ARBA00022485"/>
    </source>
</evidence>
<dbReference type="SUPFAM" id="SSF48150">
    <property type="entry name" value="DNA-glycosylase"/>
    <property type="match status" value="1"/>
</dbReference>